<reference evidence="1" key="1">
    <citation type="submission" date="2021-12" db="EMBL/GenBank/DDBJ databases">
        <authorList>
            <person name="Rodrigo-Torres L."/>
            <person name="Arahal R. D."/>
            <person name="Lucena T."/>
        </authorList>
    </citation>
    <scope>NUCLEOTIDE SEQUENCE</scope>
    <source>
        <strain evidence="1">CECT 8267</strain>
    </source>
</reference>
<dbReference type="Gene3D" id="1.20.1260.10">
    <property type="match status" value="1"/>
</dbReference>
<dbReference type="PIRSF" id="PIRSF020736">
    <property type="entry name" value="MiaE"/>
    <property type="match status" value="1"/>
</dbReference>
<dbReference type="PANTHER" id="PTHR42637:SF1">
    <property type="entry name" value="TRNA 2-(METHYLSULFANYL)-N(6)-ISOPENTENYLADENOSINE(37) HYDROXYLASE"/>
    <property type="match status" value="1"/>
</dbReference>
<dbReference type="Pfam" id="PF06175">
    <property type="entry name" value="MiaE"/>
    <property type="match status" value="1"/>
</dbReference>
<accession>A0ABM9ABK4</accession>
<dbReference type="Proteomes" id="UP000838100">
    <property type="component" value="Unassembled WGS sequence"/>
</dbReference>
<evidence type="ECO:0008006" key="3">
    <source>
        <dbReference type="Google" id="ProtNLM"/>
    </source>
</evidence>
<evidence type="ECO:0000313" key="2">
    <source>
        <dbReference type="Proteomes" id="UP000838100"/>
    </source>
</evidence>
<organism evidence="1 2">
    <name type="scientific">Sinobacterium norvegicum</name>
    <dbReference type="NCBI Taxonomy" id="1641715"/>
    <lineage>
        <taxon>Bacteria</taxon>
        <taxon>Pseudomonadati</taxon>
        <taxon>Pseudomonadota</taxon>
        <taxon>Gammaproteobacteria</taxon>
        <taxon>Cellvibrionales</taxon>
        <taxon>Spongiibacteraceae</taxon>
        <taxon>Sinobacterium</taxon>
    </lineage>
</organism>
<sequence length="243" mass="27753">MAVNTTDELLAPIYTFLRCQTPELWLAEAAKPERLALLLREHAQLEIMAGQAAMTLIRQTLGRCPDSEASQGKGGEFIGAAVTAEFNDIDSMDLLNKMSKLAREELRHFEQVMAIMKKREITYKVVSGSRYAKQLHSKTRKNFRDKLVDTLIIGAFIEARSCERFAKLAPFLDAELSKFYLSLLKSEARHYQDYINLAGQYCSAENLQLRIDHFAELERQLICSDDTEFRFHSGVYQSEEEGE</sequence>
<dbReference type="SUPFAM" id="SSF47240">
    <property type="entry name" value="Ferritin-like"/>
    <property type="match status" value="1"/>
</dbReference>
<evidence type="ECO:0000313" key="1">
    <source>
        <dbReference type="EMBL" id="CAH0990336.1"/>
    </source>
</evidence>
<name>A0ABM9ABK4_9GAMM</name>
<dbReference type="InterPro" id="IPR009078">
    <property type="entry name" value="Ferritin-like_SF"/>
</dbReference>
<dbReference type="EMBL" id="CAKLPX010000001">
    <property type="protein sequence ID" value="CAH0990336.1"/>
    <property type="molecule type" value="Genomic_DNA"/>
</dbReference>
<protein>
    <recommendedName>
        <fullName evidence="3">tRNA-(Ms[2]io[6]A)-hydroxylase</fullName>
    </recommendedName>
</protein>
<dbReference type="RefSeq" id="WP_237443016.1">
    <property type="nucleotide sequence ID" value="NZ_CAKLPX010000001.1"/>
</dbReference>
<dbReference type="PANTHER" id="PTHR42637">
    <property type="entry name" value="TRNA-(MS[2]IO[6]A)-HYDROXYLASE"/>
    <property type="match status" value="1"/>
</dbReference>
<comment type="caution">
    <text evidence="1">The sequence shown here is derived from an EMBL/GenBank/DDBJ whole genome shotgun (WGS) entry which is preliminary data.</text>
</comment>
<dbReference type="InterPro" id="IPR012347">
    <property type="entry name" value="Ferritin-like"/>
</dbReference>
<keyword evidence="2" id="KW-1185">Reference proteome</keyword>
<dbReference type="InterPro" id="IPR010386">
    <property type="entry name" value="tRNA-Hydrxlase_MiaE"/>
</dbReference>
<proteinExistence type="predicted"/>
<gene>
    <name evidence="1" type="ORF">SIN8267_00428</name>
</gene>